<dbReference type="PANTHER" id="PTHR38886:SF1">
    <property type="entry name" value="NACHT-NTPASE AND P-LOOP NTPASES N-TERMINAL DOMAIN-CONTAINING PROTEIN"/>
    <property type="match status" value="1"/>
</dbReference>
<dbReference type="EMBL" id="BQXU01000002">
    <property type="protein sequence ID" value="GKT41094.1"/>
    <property type="molecule type" value="Genomic_DNA"/>
</dbReference>
<evidence type="ECO:0008006" key="3">
    <source>
        <dbReference type="Google" id="ProtNLM"/>
    </source>
</evidence>
<dbReference type="Proteomes" id="UP001055115">
    <property type="component" value="Unassembled WGS sequence"/>
</dbReference>
<evidence type="ECO:0000313" key="2">
    <source>
        <dbReference type="Proteomes" id="UP001055115"/>
    </source>
</evidence>
<organism evidence="1 2">
    <name type="scientific">Colletotrichum spaethianum</name>
    <dbReference type="NCBI Taxonomy" id="700344"/>
    <lineage>
        <taxon>Eukaryota</taxon>
        <taxon>Fungi</taxon>
        <taxon>Dikarya</taxon>
        <taxon>Ascomycota</taxon>
        <taxon>Pezizomycotina</taxon>
        <taxon>Sordariomycetes</taxon>
        <taxon>Hypocreomycetidae</taxon>
        <taxon>Glomerellales</taxon>
        <taxon>Glomerellaceae</taxon>
        <taxon>Colletotrichum</taxon>
        <taxon>Colletotrichum spaethianum species complex</taxon>
    </lineage>
</organism>
<keyword evidence="2" id="KW-1185">Reference proteome</keyword>
<dbReference type="AlphaFoldDB" id="A0AA37L5P4"/>
<protein>
    <recommendedName>
        <fullName evidence="3">NACHT-NTPase and P-loop NTPases N-terminal domain-containing protein</fullName>
    </recommendedName>
</protein>
<dbReference type="GeneID" id="73322077"/>
<gene>
    <name evidence="1" type="ORF">ColSpa_01275</name>
</gene>
<name>A0AA37L5P4_9PEZI</name>
<evidence type="ECO:0000313" key="1">
    <source>
        <dbReference type="EMBL" id="GKT41094.1"/>
    </source>
</evidence>
<dbReference type="RefSeq" id="XP_049123444.1">
    <property type="nucleotide sequence ID" value="XM_049267487.1"/>
</dbReference>
<comment type="caution">
    <text evidence="1">The sequence shown here is derived from an EMBL/GenBank/DDBJ whole genome shotgun (WGS) entry which is preliminary data.</text>
</comment>
<dbReference type="PANTHER" id="PTHR38886">
    <property type="entry name" value="SESA DOMAIN-CONTAINING PROTEIN"/>
    <property type="match status" value="1"/>
</dbReference>
<reference evidence="1 2" key="1">
    <citation type="submission" date="2022-03" db="EMBL/GenBank/DDBJ databases">
        <title>Genome data of Colletotrichum spp.</title>
        <authorList>
            <person name="Utami Y.D."/>
            <person name="Hiruma K."/>
        </authorList>
    </citation>
    <scope>NUCLEOTIDE SEQUENCE [LARGE SCALE GENOMIC DNA]</scope>
    <source>
        <strain evidence="1 2">MAFF 239500</strain>
    </source>
</reference>
<proteinExistence type="predicted"/>
<sequence>MEFALTFGAIGDFIAVIELIKNVILALDDCRGSAKEYRDVVYNLEILEKTLQQVAELYQSQSSDSHFGDLRAIALRSLQQIRLCLDELSDKILKFAPSLANGRTKNVFKDVAKKIQWKLEEKDIDKFRAEIMGYTMSLNMLLEVTTA</sequence>
<accession>A0AA37L5P4</accession>